<sequence>LNVKFPSLVWKQLSNEPITVEDIEAIDSQSFTIINEAEKKIEQIRSVIAADADNDIDSLFSSIMSELRFDVVSSSGQTYE</sequence>
<organism evidence="1 2">
    <name type="scientific">Rotaria magnacalcarata</name>
    <dbReference type="NCBI Taxonomy" id="392030"/>
    <lineage>
        <taxon>Eukaryota</taxon>
        <taxon>Metazoa</taxon>
        <taxon>Spiralia</taxon>
        <taxon>Gnathifera</taxon>
        <taxon>Rotifera</taxon>
        <taxon>Eurotatoria</taxon>
        <taxon>Bdelloidea</taxon>
        <taxon>Philodinida</taxon>
        <taxon>Philodinidae</taxon>
        <taxon>Rotaria</taxon>
    </lineage>
</organism>
<protein>
    <submittedName>
        <fullName evidence="1">Uncharacterized protein</fullName>
    </submittedName>
</protein>
<proteinExistence type="predicted"/>
<name>A0A8S2XSB5_9BILA</name>
<evidence type="ECO:0000313" key="2">
    <source>
        <dbReference type="Proteomes" id="UP000676336"/>
    </source>
</evidence>
<evidence type="ECO:0000313" key="1">
    <source>
        <dbReference type="EMBL" id="CAF4506800.1"/>
    </source>
</evidence>
<dbReference type="EMBL" id="CAJOBI010083190">
    <property type="protein sequence ID" value="CAF4506800.1"/>
    <property type="molecule type" value="Genomic_DNA"/>
</dbReference>
<dbReference type="AlphaFoldDB" id="A0A8S2XSB5"/>
<feature type="non-terminal residue" evidence="1">
    <location>
        <position position="1"/>
    </location>
</feature>
<gene>
    <name evidence="1" type="ORF">SMN809_LOCUS35166</name>
</gene>
<feature type="non-terminal residue" evidence="1">
    <location>
        <position position="80"/>
    </location>
</feature>
<comment type="caution">
    <text evidence="1">The sequence shown here is derived from an EMBL/GenBank/DDBJ whole genome shotgun (WGS) entry which is preliminary data.</text>
</comment>
<dbReference type="Proteomes" id="UP000676336">
    <property type="component" value="Unassembled WGS sequence"/>
</dbReference>
<reference evidence="1" key="1">
    <citation type="submission" date="2021-02" db="EMBL/GenBank/DDBJ databases">
        <authorList>
            <person name="Nowell W R."/>
        </authorList>
    </citation>
    <scope>NUCLEOTIDE SEQUENCE</scope>
</reference>
<accession>A0A8S2XSB5</accession>